<evidence type="ECO:0000256" key="3">
    <source>
        <dbReference type="SAM" id="Phobius"/>
    </source>
</evidence>
<feature type="domain" description="Nematode cuticle collagen N-terminal" evidence="4">
    <location>
        <begin position="27"/>
        <end position="79"/>
    </location>
</feature>
<feature type="compositionally biased region" description="Pro residues" evidence="2">
    <location>
        <begin position="334"/>
        <end position="346"/>
    </location>
</feature>
<protein>
    <submittedName>
        <fullName evidence="5">Nematode cuticle collagen domain protein</fullName>
    </submittedName>
</protein>
<dbReference type="SMART" id="SM01088">
    <property type="entry name" value="Col_cuticle_N"/>
    <property type="match status" value="2"/>
</dbReference>
<reference evidence="5 6" key="1">
    <citation type="submission" date="2019-10" db="EMBL/GenBank/DDBJ databases">
        <title>Assembly and Annotation for the nematode Trichostrongylus colubriformis.</title>
        <authorList>
            <person name="Martin J."/>
        </authorList>
    </citation>
    <scope>NUCLEOTIDE SEQUENCE [LARGE SCALE GENOMIC DNA]</scope>
    <source>
        <strain evidence="5">G859</strain>
        <tissue evidence="5">Whole worm</tissue>
    </source>
</reference>
<dbReference type="Pfam" id="PF01391">
    <property type="entry name" value="Collagen"/>
    <property type="match status" value="2"/>
</dbReference>
<sequence length="404" mass="41476">MLSCSNSVRFQGMDEKTKLAQAEQVKKFAFFGVAVSTVATLTAIVAIPMLCMYMQNVQSGLQDEINFCRTRAVSLRGEYVKVDAIIAQSPAQLPDIKIARVHKLFHNMLYIDVARPASSYYSSVMDHKRKLPEAQHLKQLAFFGVAVSTIAALASILAVPMLCVHLQNVQSVLQEEMKYCRVKNDGMKSEAHKLETARIKRQAAGGSCCSCGIGPIGPMGPPGAEGEPGEDGHPGRPGSPGSDAEDPTAIPTPDDFCFICEPAPPGIPGMTGFKGPAGSPGGTGEPGAAGMPGPKGTPGPRGLPGRDGEIGPPGLPGPSGQVRMLQSPNGEPGPVGPPGPQGPSGPPGSIGQPGQPGQPGQDGDPGLDGANGSDGELGAPGLAGNDGSRGSCDHCPVPRTPPGY</sequence>
<dbReference type="Pfam" id="PF01484">
    <property type="entry name" value="Col_cuticle_N"/>
    <property type="match status" value="2"/>
</dbReference>
<dbReference type="EMBL" id="WIXE01011204">
    <property type="protein sequence ID" value="KAK5976945.1"/>
    <property type="molecule type" value="Genomic_DNA"/>
</dbReference>
<evidence type="ECO:0000256" key="2">
    <source>
        <dbReference type="SAM" id="MobiDB-lite"/>
    </source>
</evidence>
<feature type="transmembrane region" description="Helical" evidence="3">
    <location>
        <begin position="140"/>
        <end position="162"/>
    </location>
</feature>
<dbReference type="GO" id="GO:0042302">
    <property type="term" value="F:structural constituent of cuticle"/>
    <property type="evidence" value="ECO:0007669"/>
    <property type="project" value="InterPro"/>
</dbReference>
<evidence type="ECO:0000256" key="1">
    <source>
        <dbReference type="ARBA" id="ARBA00022737"/>
    </source>
</evidence>
<dbReference type="InterPro" id="IPR008160">
    <property type="entry name" value="Collagen"/>
</dbReference>
<keyword evidence="6" id="KW-1185">Reference proteome</keyword>
<accession>A0AAN8FU63</accession>
<evidence type="ECO:0000313" key="6">
    <source>
        <dbReference type="Proteomes" id="UP001331761"/>
    </source>
</evidence>
<keyword evidence="3" id="KW-0812">Transmembrane</keyword>
<evidence type="ECO:0000313" key="5">
    <source>
        <dbReference type="EMBL" id="KAK5976945.1"/>
    </source>
</evidence>
<gene>
    <name evidence="5" type="ORF">GCK32_016748</name>
</gene>
<keyword evidence="3" id="KW-0472">Membrane</keyword>
<keyword evidence="3" id="KW-1133">Transmembrane helix</keyword>
<dbReference type="InterPro" id="IPR002486">
    <property type="entry name" value="Col_cuticle_N"/>
</dbReference>
<keyword evidence="1" id="KW-0677">Repeat</keyword>
<comment type="caution">
    <text evidence="5">The sequence shown here is derived from an EMBL/GenBank/DDBJ whole genome shotgun (WGS) entry which is preliminary data.</text>
</comment>
<feature type="compositionally biased region" description="Gly residues" evidence="2">
    <location>
        <begin position="278"/>
        <end position="287"/>
    </location>
</feature>
<feature type="compositionally biased region" description="Low complexity" evidence="2">
    <location>
        <begin position="347"/>
        <end position="368"/>
    </location>
</feature>
<dbReference type="Proteomes" id="UP001331761">
    <property type="component" value="Unassembled WGS sequence"/>
</dbReference>
<evidence type="ECO:0000259" key="4">
    <source>
        <dbReference type="SMART" id="SM01088"/>
    </source>
</evidence>
<feature type="transmembrane region" description="Helical" evidence="3">
    <location>
        <begin position="28"/>
        <end position="51"/>
    </location>
</feature>
<proteinExistence type="predicted"/>
<feature type="domain" description="Nematode cuticle collagen N-terminal" evidence="4">
    <location>
        <begin position="139"/>
        <end position="191"/>
    </location>
</feature>
<organism evidence="5 6">
    <name type="scientific">Trichostrongylus colubriformis</name>
    <name type="common">Black scour worm</name>
    <dbReference type="NCBI Taxonomy" id="6319"/>
    <lineage>
        <taxon>Eukaryota</taxon>
        <taxon>Metazoa</taxon>
        <taxon>Ecdysozoa</taxon>
        <taxon>Nematoda</taxon>
        <taxon>Chromadorea</taxon>
        <taxon>Rhabditida</taxon>
        <taxon>Rhabditina</taxon>
        <taxon>Rhabditomorpha</taxon>
        <taxon>Strongyloidea</taxon>
        <taxon>Trichostrongylidae</taxon>
        <taxon>Trichostrongylus</taxon>
    </lineage>
</organism>
<keyword evidence="5" id="KW-0176">Collagen</keyword>
<feature type="region of interest" description="Disordered" evidence="2">
    <location>
        <begin position="219"/>
        <end position="404"/>
    </location>
</feature>
<dbReference type="PANTHER" id="PTHR24637:SF377">
    <property type="entry name" value="COLLAGEN TYPE IX ALPHA 1 CHAIN"/>
    <property type="match status" value="1"/>
</dbReference>
<dbReference type="AlphaFoldDB" id="A0AAN8FU63"/>
<name>A0AAN8FU63_TRICO</name>
<dbReference type="GO" id="GO:0005581">
    <property type="term" value="C:collagen trimer"/>
    <property type="evidence" value="ECO:0007669"/>
    <property type="project" value="UniProtKB-KW"/>
</dbReference>
<dbReference type="PANTHER" id="PTHR24637">
    <property type="entry name" value="COLLAGEN"/>
    <property type="match status" value="1"/>
</dbReference>